<reference evidence="3 4" key="1">
    <citation type="submission" date="2019-06" db="EMBL/GenBank/DDBJ databases">
        <title>Sequencing the genomes of 1000 actinobacteria strains.</title>
        <authorList>
            <person name="Klenk H.-P."/>
        </authorList>
    </citation>
    <scope>NUCLEOTIDE SEQUENCE [LARGE SCALE GENOMIC DNA]</scope>
    <source>
        <strain evidence="3 4">DSM 21947</strain>
    </source>
</reference>
<evidence type="ECO:0000259" key="2">
    <source>
        <dbReference type="Pfam" id="PF13632"/>
    </source>
</evidence>
<dbReference type="GO" id="GO:0016740">
    <property type="term" value="F:transferase activity"/>
    <property type="evidence" value="ECO:0007669"/>
    <property type="project" value="UniProtKB-KW"/>
</dbReference>
<keyword evidence="3" id="KW-0808">Transferase</keyword>
<dbReference type="AlphaFoldDB" id="A0A8H2PVV9"/>
<evidence type="ECO:0000313" key="4">
    <source>
        <dbReference type="Proteomes" id="UP000316560"/>
    </source>
</evidence>
<name>A0A8H2PVV9_9MICO</name>
<organism evidence="3 4">
    <name type="scientific">Rhodoglobus vestalii</name>
    <dbReference type="NCBI Taxonomy" id="193384"/>
    <lineage>
        <taxon>Bacteria</taxon>
        <taxon>Bacillati</taxon>
        <taxon>Actinomycetota</taxon>
        <taxon>Actinomycetes</taxon>
        <taxon>Micrococcales</taxon>
        <taxon>Microbacteriaceae</taxon>
        <taxon>Rhodoglobus</taxon>
    </lineage>
</organism>
<gene>
    <name evidence="3" type="ORF">FB472_0068</name>
</gene>
<proteinExistence type="predicted"/>
<accession>A0A8H2PVV9</accession>
<feature type="transmembrane region" description="Helical" evidence="1">
    <location>
        <begin position="12"/>
        <end position="32"/>
    </location>
</feature>
<dbReference type="InterPro" id="IPR029044">
    <property type="entry name" value="Nucleotide-diphossugar_trans"/>
</dbReference>
<dbReference type="Proteomes" id="UP000316560">
    <property type="component" value="Unassembled WGS sequence"/>
</dbReference>
<keyword evidence="4" id="KW-1185">Reference proteome</keyword>
<dbReference type="SUPFAM" id="SSF53448">
    <property type="entry name" value="Nucleotide-diphospho-sugar transferases"/>
    <property type="match status" value="1"/>
</dbReference>
<keyword evidence="1" id="KW-0472">Membrane</keyword>
<sequence length="244" mass="26882">MSSVVALILWPITRIITIIAITSLVFLAGTAFKFSSLRAVRALISSSVCHRVKWKPSVMTSCLATPFLFRCSKKQILSLSWSETLEVSTGPQTASSSSMLRTLLNQISSIRHASLFSAVVKRRCVQAALNYFNARENVLTRMFSLEYGYWFDYMLSGLDSLDLPIPLGGTSNHFRTEALESLGGWDPYNVTEDVDLGIRANALDYRVGVVNSAAESMDHGLYADNVGPRAPTAGVTSRDWFLAI</sequence>
<keyword evidence="1" id="KW-1133">Transmembrane helix</keyword>
<feature type="domain" description="Glycosyltransferase 2-like" evidence="2">
    <location>
        <begin position="125"/>
        <end position="213"/>
    </location>
</feature>
<comment type="caution">
    <text evidence="3">The sequence shown here is derived from an EMBL/GenBank/DDBJ whole genome shotgun (WGS) entry which is preliminary data.</text>
</comment>
<evidence type="ECO:0000256" key="1">
    <source>
        <dbReference type="SAM" id="Phobius"/>
    </source>
</evidence>
<evidence type="ECO:0000313" key="3">
    <source>
        <dbReference type="EMBL" id="TQO18550.1"/>
    </source>
</evidence>
<dbReference type="InterPro" id="IPR001173">
    <property type="entry name" value="Glyco_trans_2-like"/>
</dbReference>
<dbReference type="Gene3D" id="3.90.550.10">
    <property type="entry name" value="Spore Coat Polysaccharide Biosynthesis Protein SpsA, Chain A"/>
    <property type="match status" value="1"/>
</dbReference>
<keyword evidence="1" id="KW-0812">Transmembrane</keyword>
<dbReference type="EMBL" id="VFRA01000001">
    <property type="protein sequence ID" value="TQO18550.1"/>
    <property type="molecule type" value="Genomic_DNA"/>
</dbReference>
<dbReference type="Pfam" id="PF13632">
    <property type="entry name" value="Glyco_trans_2_3"/>
    <property type="match status" value="1"/>
</dbReference>
<protein>
    <submittedName>
        <fullName evidence="3">Glycosyl transferase family 2</fullName>
    </submittedName>
</protein>